<dbReference type="SUPFAM" id="SSF52151">
    <property type="entry name" value="FabD/lysophospholipase-like"/>
    <property type="match status" value="1"/>
</dbReference>
<dbReference type="GO" id="GO:0006633">
    <property type="term" value="P:fatty acid biosynthetic process"/>
    <property type="evidence" value="ECO:0007669"/>
    <property type="project" value="TreeGrafter"/>
</dbReference>
<dbReference type="SMART" id="SM00822">
    <property type="entry name" value="PKS_KR"/>
    <property type="match status" value="1"/>
</dbReference>
<organism evidence="10">
    <name type="scientific">Chaetomium thermophilum (strain DSM 1495 / CBS 144.50 / IMI 039719)</name>
    <name type="common">Thermochaetoides thermophila</name>
    <dbReference type="NCBI Taxonomy" id="759272"/>
    <lineage>
        <taxon>Eukaryota</taxon>
        <taxon>Fungi</taxon>
        <taxon>Dikarya</taxon>
        <taxon>Ascomycota</taxon>
        <taxon>Pezizomycotina</taxon>
        <taxon>Sordariomycetes</taxon>
        <taxon>Sordariomycetidae</taxon>
        <taxon>Sordariales</taxon>
        <taxon>Chaetomiaceae</taxon>
        <taxon>Thermochaetoides</taxon>
    </lineage>
</organism>
<evidence type="ECO:0000256" key="5">
    <source>
        <dbReference type="ARBA" id="ARBA00023268"/>
    </source>
</evidence>
<dbReference type="InterPro" id="IPR036291">
    <property type="entry name" value="NAD(P)-bd_dom_sf"/>
</dbReference>
<dbReference type="Gene3D" id="3.40.50.720">
    <property type="entry name" value="NAD(P)-binding Rossmann-like Domain"/>
    <property type="match status" value="2"/>
</dbReference>
<dbReference type="InterPro" id="IPR020807">
    <property type="entry name" value="PKS_DH"/>
</dbReference>
<dbReference type="Gene3D" id="3.40.366.10">
    <property type="entry name" value="Malonyl-Coenzyme A Acyl Carrier Protein, domain 2"/>
    <property type="match status" value="1"/>
</dbReference>
<name>G0S334_CHATD</name>
<dbReference type="InterPro" id="IPR009081">
    <property type="entry name" value="PP-bd_ACP"/>
</dbReference>
<dbReference type="SMART" id="SM00826">
    <property type="entry name" value="PKS_DH"/>
    <property type="match status" value="1"/>
</dbReference>
<feature type="domain" description="PKS/mFAS DH" evidence="8">
    <location>
        <begin position="185"/>
        <end position="488"/>
    </location>
</feature>
<evidence type="ECO:0000256" key="3">
    <source>
        <dbReference type="ARBA" id="ARBA00022679"/>
    </source>
</evidence>
<dbReference type="KEGG" id="cthr:CTHT_0019500"/>
<dbReference type="InterPro" id="IPR036736">
    <property type="entry name" value="ACP-like_sf"/>
</dbReference>
<dbReference type="STRING" id="759272.G0S334"/>
<dbReference type="OMA" id="PASAYCI"/>
<gene>
    <name evidence="9" type="ORF">CTHT_0019500</name>
</gene>
<dbReference type="SMART" id="SM00823">
    <property type="entry name" value="PKS_PP"/>
    <property type="match status" value="1"/>
</dbReference>
<evidence type="ECO:0000256" key="2">
    <source>
        <dbReference type="ARBA" id="ARBA00022553"/>
    </source>
</evidence>
<dbReference type="Pfam" id="PF00550">
    <property type="entry name" value="PP-binding"/>
    <property type="match status" value="1"/>
</dbReference>
<dbReference type="GO" id="GO:0004312">
    <property type="term" value="F:fatty acid synthase activity"/>
    <property type="evidence" value="ECO:0007669"/>
    <property type="project" value="TreeGrafter"/>
</dbReference>
<dbReference type="Pfam" id="PF21089">
    <property type="entry name" value="PKS_DH_N"/>
    <property type="match status" value="1"/>
</dbReference>
<dbReference type="InterPro" id="IPR050091">
    <property type="entry name" value="PKS_NRPS_Biosynth_Enz"/>
</dbReference>
<dbReference type="GeneID" id="18255988"/>
<keyword evidence="3" id="KW-0808">Transferase</keyword>
<keyword evidence="2" id="KW-0597">Phosphoprotein</keyword>
<evidence type="ECO:0000256" key="4">
    <source>
        <dbReference type="ARBA" id="ARBA00023002"/>
    </source>
</evidence>
<dbReference type="PROSITE" id="PS50075">
    <property type="entry name" value="CARRIER"/>
    <property type="match status" value="1"/>
</dbReference>
<dbReference type="InterPro" id="IPR049900">
    <property type="entry name" value="PKS_mFAS_DH"/>
</dbReference>
<dbReference type="PANTHER" id="PTHR43775:SF20">
    <property type="entry name" value="HYBRID PKS-NRPS SYNTHETASE APDA"/>
    <property type="match status" value="1"/>
</dbReference>
<feature type="region of interest" description="C-terminal hotdog fold" evidence="6">
    <location>
        <begin position="332"/>
        <end position="488"/>
    </location>
</feature>
<feature type="active site" description="Proton donor; for dehydratase activity" evidence="6">
    <location>
        <position position="391"/>
    </location>
</feature>
<dbReference type="PROSITE" id="PS00012">
    <property type="entry name" value="PHOSPHOPANTETHEINE"/>
    <property type="match status" value="1"/>
</dbReference>
<dbReference type="RefSeq" id="XP_006692436.1">
    <property type="nucleotide sequence ID" value="XM_006692373.1"/>
</dbReference>
<dbReference type="Pfam" id="PF14765">
    <property type="entry name" value="PS-DH"/>
    <property type="match status" value="1"/>
</dbReference>
<dbReference type="SUPFAM" id="SSF51735">
    <property type="entry name" value="NAD(P)-binding Rossmann-fold domains"/>
    <property type="match status" value="2"/>
</dbReference>
<dbReference type="GO" id="GO:0044550">
    <property type="term" value="P:secondary metabolite biosynthetic process"/>
    <property type="evidence" value="ECO:0007669"/>
    <property type="project" value="TreeGrafter"/>
</dbReference>
<dbReference type="InterPro" id="IPR029063">
    <property type="entry name" value="SAM-dependent_MTases_sf"/>
</dbReference>
<dbReference type="Gene3D" id="3.10.129.110">
    <property type="entry name" value="Polyketide synthase dehydratase"/>
    <property type="match status" value="1"/>
</dbReference>
<dbReference type="SUPFAM" id="SSF47336">
    <property type="entry name" value="ACP-like"/>
    <property type="match status" value="1"/>
</dbReference>
<dbReference type="InterPro" id="IPR020806">
    <property type="entry name" value="PKS_PP-bd"/>
</dbReference>
<dbReference type="PANTHER" id="PTHR43775">
    <property type="entry name" value="FATTY ACID SYNTHASE"/>
    <property type="match status" value="1"/>
</dbReference>
<evidence type="ECO:0000256" key="1">
    <source>
        <dbReference type="ARBA" id="ARBA00022450"/>
    </source>
</evidence>
<dbReference type="InterPro" id="IPR006162">
    <property type="entry name" value="Ppantetheine_attach_site"/>
</dbReference>
<dbReference type="Gene3D" id="3.40.50.150">
    <property type="entry name" value="Vaccinia Virus protein VP39"/>
    <property type="match status" value="1"/>
</dbReference>
<accession>G0S334</accession>
<keyword evidence="10" id="KW-1185">Reference proteome</keyword>
<proteinExistence type="predicted"/>
<dbReference type="eggNOG" id="KOG1202">
    <property type="taxonomic scope" value="Eukaryota"/>
</dbReference>
<dbReference type="GO" id="GO:0016491">
    <property type="term" value="F:oxidoreductase activity"/>
    <property type="evidence" value="ECO:0007669"/>
    <property type="project" value="UniProtKB-KW"/>
</dbReference>
<dbReference type="EMBL" id="GL988040">
    <property type="protein sequence ID" value="EGS22417.1"/>
    <property type="molecule type" value="Genomic_DNA"/>
</dbReference>
<feature type="domain" description="Carrier" evidence="7">
    <location>
        <begin position="1639"/>
        <end position="1715"/>
    </location>
</feature>
<evidence type="ECO:0000256" key="6">
    <source>
        <dbReference type="PROSITE-ProRule" id="PRU01363"/>
    </source>
</evidence>
<keyword evidence="4" id="KW-0560">Oxidoreductase</keyword>
<dbReference type="SUPFAM" id="SSF53335">
    <property type="entry name" value="S-adenosyl-L-methionine-dependent methyltransferases"/>
    <property type="match status" value="1"/>
</dbReference>
<dbReference type="InterPro" id="IPR049552">
    <property type="entry name" value="PKS_DH_N"/>
</dbReference>
<sequence length="1723" mass="193974">MEASSQKYLEVLQASKIQPRKGNGTKWVSSVYGSGEPRMAELKASYWKENMVKPVLFYEALTSALTQAPNEDPFDCVIEVGPRPSLTSHVKAIMDEMKIPFLPYSGLLNRQKDDREAFSDFLGWMWTLFSGATDHIRQFAVSSARPDLVHHRLLDPPAYPWDHSQIFYRESRISRQYHFKTQQPHELLGVRTRDDNKFTLRWRNMLKYEHLPWVKHHSFQGQALLPASAYLIMALDAAKVVLNSRNASIVELHNLKFSSGIVLEPDADVEVLFSLTVEHESFEEIKASFTLTSTQANGNIDMKKNFTGSMTVILEEPSADVFPRRAQGQPETVRASEQGFYKMMAETGLFYTGPFKGLQELRRRFNFSTAVVKRHHEEDTTSLRISPATLDTCLQTAFVTISSPGDNSIWTSFLPVDIESVRFNLAICERQNIHDFLYVDAYLTKESPITENTGASFTADIEIYNESGEMEIQIQGLTVGSWGTTKPEQDHELYLTTTFELDCDFEIVSSRQFTDPCPHACKLLLDSCFRVAAFYARQALGGLDKTHLPSVLRLYQDTEESIKKFVNNSPYSTILNLVSHMDYGQLEVFDAELSHFIREVVHIVALQQHLTRIIKQIAHKYARLNVLALTDPSLSLTQHILDGLGDSFMSYHLGTKPEEKLADRRPFCDMLGKKIKVAKFDLYSLLGEQDTVTYDLAILTTSVSKPHVATTALDTLKRVMRPGGFLVLVHVPDDLINLLEGRFWVRYRNGDLHWPETPSWEDWFVALQACGFSETIKNSTQVSSKGLAIMIRHNEAESKKVLIQPACDLTRRKTGRLLIVGGKKVHTTRIACRIASVLTVHFADIDHFDDFDSVVVSSEVSAVIILADMDQPIISTMTEKSMQVLKQLFRPNMTIIWVTQDALVRNPEHAASFGFARTLAAETPGVCLRMIDMDNQMDYEQVCAAVGNEIVSCLLQLDFKSLAEGNASTQPMLWVTEPEIHYRSGCPWIPRVVPWKEGNERVNAPRRVIVKEVNTLEKVVSISPSGSKTNNRLFSAHIVRDVNKQVPSMLVVFETLFSTAEPMTLNIGRKEFSAYMCLVRNLADTRRCLVFSTTNSSHIVVSADPRHNEVVAWAEIPIDRANSNDEACFALIVRYIAADAIMKKIKRSHAIIFEPDKLLAECLKELTDGQNVELTVCSQDPEIASSKNYAVHYGMSSRQIRVLLSPARAQHITVVNLLPESHPFTKKLKQALPAGCTYFGRSQLFADFEGPEMLAKKLADDDVSAAKVGGICIKDWKWFETVVHKVEAIKSAPTWSAPVSVPQLLQLTATTLPLFKTINWKAECLIPCIVKPVIGTQLLRPDRTYVIVGLTRDFGQSLCTLFVQQGARNFVLSSRNIPEKLPNWVHHMPQGVKVVFERLDVTDLKQVKQYKTKLFSHYKLPPVGGVVNGAMVLDDRVFSEMSIETWHRVLRPKTVGSYNLHSVFNEPDMDFFIMTSSFAAIGGHAGQSNYSSANMYMNGLAALRRSQGLPGSVLNIGVIYGLGFLHREKDELYQGLEREGYPPISERDIHHMFLEAIVAGKPIPGQDVVKCEQIYDIVTGLRRFDPADRYLHWHFDPRFSHLFRVAETDEECVSGGVDGKEHQPSLKELVNMASDKQEVVKLLVDGIVTRLQCQLHLAEGSISGDHTISELGVDSLAAVEIRTWIWKTLGYDVAVMKLLSGVTIRALCMDIAGAVMKAREEIQ</sequence>
<dbReference type="Proteomes" id="UP000008066">
    <property type="component" value="Unassembled WGS sequence"/>
</dbReference>
<evidence type="ECO:0000259" key="8">
    <source>
        <dbReference type="PROSITE" id="PS52019"/>
    </source>
</evidence>
<keyword evidence="1" id="KW-0596">Phosphopantetheine</keyword>
<protein>
    <submittedName>
        <fullName evidence="9">Polyketide synthase-like protein</fullName>
    </submittedName>
</protein>
<dbReference type="Pfam" id="PF08659">
    <property type="entry name" value="KR"/>
    <property type="match status" value="1"/>
</dbReference>
<dbReference type="GO" id="GO:0031177">
    <property type="term" value="F:phosphopantetheine binding"/>
    <property type="evidence" value="ECO:0007669"/>
    <property type="project" value="InterPro"/>
</dbReference>
<dbReference type="InterPro" id="IPR057326">
    <property type="entry name" value="KR_dom"/>
</dbReference>
<feature type="active site" description="Proton acceptor; for dehydratase activity" evidence="6">
    <location>
        <position position="217"/>
    </location>
</feature>
<dbReference type="InterPro" id="IPR001227">
    <property type="entry name" value="Ac_transferase_dom_sf"/>
</dbReference>
<keyword evidence="5" id="KW-0511">Multifunctional enzyme</keyword>
<dbReference type="InterPro" id="IPR016035">
    <property type="entry name" value="Acyl_Trfase/lysoPLipase"/>
</dbReference>
<evidence type="ECO:0000313" key="10">
    <source>
        <dbReference type="Proteomes" id="UP000008066"/>
    </source>
</evidence>
<dbReference type="InterPro" id="IPR042104">
    <property type="entry name" value="PKS_dehydratase_sf"/>
</dbReference>
<dbReference type="InterPro" id="IPR049551">
    <property type="entry name" value="PKS_DH_C"/>
</dbReference>
<dbReference type="PROSITE" id="PS52019">
    <property type="entry name" value="PKS_MFAS_DH"/>
    <property type="match status" value="1"/>
</dbReference>
<reference evidence="9 10" key="1">
    <citation type="journal article" date="2011" name="Cell">
        <title>Insight into structure and assembly of the nuclear pore complex by utilizing the genome of a eukaryotic thermophile.</title>
        <authorList>
            <person name="Amlacher S."/>
            <person name="Sarges P."/>
            <person name="Flemming D."/>
            <person name="van Noort V."/>
            <person name="Kunze R."/>
            <person name="Devos D.P."/>
            <person name="Arumugam M."/>
            <person name="Bork P."/>
            <person name="Hurt E."/>
        </authorList>
    </citation>
    <scope>NUCLEOTIDE SEQUENCE [LARGE SCALE GENOMIC DNA]</scope>
    <source>
        <strain evidence="10">DSM 1495 / CBS 144.50 / IMI 039719</strain>
    </source>
</reference>
<evidence type="ECO:0000259" key="7">
    <source>
        <dbReference type="PROSITE" id="PS50075"/>
    </source>
</evidence>
<dbReference type="Gene3D" id="1.10.1200.10">
    <property type="entry name" value="ACP-like"/>
    <property type="match status" value="1"/>
</dbReference>
<feature type="region of interest" description="N-terminal hotdog fold" evidence="6">
    <location>
        <begin position="185"/>
        <end position="317"/>
    </location>
</feature>
<dbReference type="OrthoDB" id="329835at2759"/>
<evidence type="ECO:0000313" key="9">
    <source>
        <dbReference type="EMBL" id="EGS22417.1"/>
    </source>
</evidence>
<dbReference type="InterPro" id="IPR013968">
    <property type="entry name" value="PKS_KR"/>
</dbReference>
<dbReference type="HOGENOM" id="CLU_000022_31_0_1"/>